<sequence length="311" mass="34252">MKEVIVLLYLALVRLHLEYCVQFWTLHYKKDIEVLECVQRRTTKLVKGIQNKTYGEQLRELSLFNLGKRRLRGDLVAPYSYLKRNCSEGRKEIFENLPPQHNRTRSPEVARGQTFMCLSDGGVYIAPPPAIVCCCGDKKFRLYLLKKGFWCSSPSKAWRDTSIGLIMSGPAPGNVQGQAGWGFEQPGLAEGVPACGKGIGSVPGPVLFNIFVEDIDGGIECTLSKFANDTSCVTQSICWREGMPSRRTWKCDQQVEGGDSTPLFHAGETPPGVLHPALEFSAQEGHGPVGMGPEEGHEDNQSAPDNGAPLL</sequence>
<dbReference type="EMBL" id="KZ505675">
    <property type="protein sequence ID" value="PKU47585.1"/>
    <property type="molecule type" value="Genomic_DNA"/>
</dbReference>
<feature type="chain" id="PRO_5014196103" description="Rna-directed dna polymerase from mobile element jockey-like" evidence="2">
    <location>
        <begin position="23"/>
        <end position="311"/>
    </location>
</feature>
<dbReference type="Proteomes" id="UP000233556">
    <property type="component" value="Unassembled WGS sequence"/>
</dbReference>
<dbReference type="OrthoDB" id="8300170at2759"/>
<keyword evidence="2" id="KW-0732">Signal</keyword>
<reference evidence="4" key="1">
    <citation type="submission" date="2017-11" db="EMBL/GenBank/DDBJ databases">
        <authorList>
            <person name="Lima N.C."/>
            <person name="Parody-Merino A.M."/>
            <person name="Battley P.F."/>
            <person name="Fidler A.E."/>
            <person name="Prosdocimi F."/>
        </authorList>
    </citation>
    <scope>NUCLEOTIDE SEQUENCE [LARGE SCALE GENOMIC DNA]</scope>
</reference>
<accession>A0A2I0UNF9</accession>
<evidence type="ECO:0000256" key="2">
    <source>
        <dbReference type="SAM" id="SignalP"/>
    </source>
</evidence>
<organism evidence="3 4">
    <name type="scientific">Limosa lapponica baueri</name>
    <dbReference type="NCBI Taxonomy" id="1758121"/>
    <lineage>
        <taxon>Eukaryota</taxon>
        <taxon>Metazoa</taxon>
        <taxon>Chordata</taxon>
        <taxon>Craniata</taxon>
        <taxon>Vertebrata</taxon>
        <taxon>Euteleostomi</taxon>
        <taxon>Archelosauria</taxon>
        <taxon>Archosauria</taxon>
        <taxon>Dinosauria</taxon>
        <taxon>Saurischia</taxon>
        <taxon>Theropoda</taxon>
        <taxon>Coelurosauria</taxon>
        <taxon>Aves</taxon>
        <taxon>Neognathae</taxon>
        <taxon>Neoaves</taxon>
        <taxon>Charadriiformes</taxon>
        <taxon>Scolopacidae</taxon>
        <taxon>Limosa</taxon>
    </lineage>
</organism>
<evidence type="ECO:0008006" key="5">
    <source>
        <dbReference type="Google" id="ProtNLM"/>
    </source>
</evidence>
<evidence type="ECO:0000313" key="4">
    <source>
        <dbReference type="Proteomes" id="UP000233556"/>
    </source>
</evidence>
<protein>
    <recommendedName>
        <fullName evidence="5">Rna-directed dna polymerase from mobile element jockey-like</fullName>
    </recommendedName>
</protein>
<reference evidence="4" key="2">
    <citation type="submission" date="2017-12" db="EMBL/GenBank/DDBJ databases">
        <title>Genome sequence of the Bar-tailed Godwit (Limosa lapponica baueri).</title>
        <authorList>
            <person name="Lima N.C.B."/>
            <person name="Parody-Merino A.M."/>
            <person name="Battley P.F."/>
            <person name="Fidler A.E."/>
            <person name="Prosdocimi F."/>
        </authorList>
    </citation>
    <scope>NUCLEOTIDE SEQUENCE [LARGE SCALE GENOMIC DNA]</scope>
</reference>
<name>A0A2I0UNF9_LIMLA</name>
<gene>
    <name evidence="3" type="ORF">llap_2129</name>
</gene>
<keyword evidence="4" id="KW-1185">Reference proteome</keyword>
<feature type="region of interest" description="Disordered" evidence="1">
    <location>
        <begin position="281"/>
        <end position="311"/>
    </location>
</feature>
<evidence type="ECO:0000313" key="3">
    <source>
        <dbReference type="EMBL" id="PKU47585.1"/>
    </source>
</evidence>
<evidence type="ECO:0000256" key="1">
    <source>
        <dbReference type="SAM" id="MobiDB-lite"/>
    </source>
</evidence>
<dbReference type="AlphaFoldDB" id="A0A2I0UNF9"/>
<feature type="signal peptide" evidence="2">
    <location>
        <begin position="1"/>
        <end position="22"/>
    </location>
</feature>
<proteinExistence type="predicted"/>
<dbReference type="PANTHER" id="PTHR33332">
    <property type="entry name" value="REVERSE TRANSCRIPTASE DOMAIN-CONTAINING PROTEIN"/>
    <property type="match status" value="1"/>
</dbReference>